<proteinExistence type="predicted"/>
<dbReference type="SMART" id="SM00833">
    <property type="entry name" value="CobW_C"/>
    <property type="match status" value="1"/>
</dbReference>
<name>A0A8J3Y5J7_9ACTN</name>
<dbReference type="Pfam" id="PF07683">
    <property type="entry name" value="CobW_C"/>
    <property type="match status" value="1"/>
</dbReference>
<dbReference type="Proteomes" id="UP000652013">
    <property type="component" value="Unassembled WGS sequence"/>
</dbReference>
<comment type="caution">
    <text evidence="3">The sequence shown here is derived from an EMBL/GenBank/DDBJ whole genome shotgun (WGS) entry which is preliminary data.</text>
</comment>
<dbReference type="RefSeq" id="WP_275411431.1">
    <property type="nucleotide sequence ID" value="NZ_BAAAGJ010000005.1"/>
</dbReference>
<evidence type="ECO:0000256" key="1">
    <source>
        <dbReference type="SAM" id="MobiDB-lite"/>
    </source>
</evidence>
<feature type="region of interest" description="Disordered" evidence="1">
    <location>
        <begin position="53"/>
        <end position="113"/>
    </location>
</feature>
<dbReference type="InterPro" id="IPR051927">
    <property type="entry name" value="Zn_Chap_cDPG_Synth"/>
</dbReference>
<reference evidence="3" key="1">
    <citation type="submission" date="2021-01" db="EMBL/GenBank/DDBJ databases">
        <title>Whole genome shotgun sequence of Spirilliplanes yamanashiensis NBRC 15828.</title>
        <authorList>
            <person name="Komaki H."/>
            <person name="Tamura T."/>
        </authorList>
    </citation>
    <scope>NUCLEOTIDE SEQUENCE</scope>
    <source>
        <strain evidence="3">NBRC 15828</strain>
    </source>
</reference>
<dbReference type="PANTHER" id="PTHR43603">
    <property type="entry name" value="COBW DOMAIN-CONTAINING PROTEIN DDB_G0274527"/>
    <property type="match status" value="1"/>
</dbReference>
<protein>
    <recommendedName>
        <fullName evidence="2">CobW C-terminal domain-containing protein</fullName>
    </recommendedName>
</protein>
<feature type="domain" description="CobW C-terminal" evidence="2">
    <location>
        <begin position="323"/>
        <end position="439"/>
    </location>
</feature>
<feature type="compositionally biased region" description="Low complexity" evidence="1">
    <location>
        <begin position="76"/>
        <end position="113"/>
    </location>
</feature>
<dbReference type="PANTHER" id="PTHR43603:SF1">
    <property type="entry name" value="ZINC-REGULATED GTPASE METALLOPROTEIN ACTIVATOR 1"/>
    <property type="match status" value="1"/>
</dbReference>
<dbReference type="SUPFAM" id="SSF90002">
    <property type="entry name" value="Hypothetical protein YjiA, C-terminal domain"/>
    <property type="match status" value="1"/>
</dbReference>
<dbReference type="Pfam" id="PF02492">
    <property type="entry name" value="cobW"/>
    <property type="match status" value="1"/>
</dbReference>
<accession>A0A8J3Y5J7</accession>
<dbReference type="AlphaFoldDB" id="A0A8J3Y5J7"/>
<evidence type="ECO:0000313" key="4">
    <source>
        <dbReference type="Proteomes" id="UP000652013"/>
    </source>
</evidence>
<keyword evidence="4" id="KW-1185">Reference proteome</keyword>
<dbReference type="InterPro" id="IPR003495">
    <property type="entry name" value="CobW/HypB/UreG_nucleotide-bd"/>
</dbReference>
<organism evidence="3 4">
    <name type="scientific">Spirilliplanes yamanashiensis</name>
    <dbReference type="NCBI Taxonomy" id="42233"/>
    <lineage>
        <taxon>Bacteria</taxon>
        <taxon>Bacillati</taxon>
        <taxon>Actinomycetota</taxon>
        <taxon>Actinomycetes</taxon>
        <taxon>Micromonosporales</taxon>
        <taxon>Micromonosporaceae</taxon>
        <taxon>Spirilliplanes</taxon>
    </lineage>
</organism>
<evidence type="ECO:0000313" key="3">
    <source>
        <dbReference type="EMBL" id="GIJ01794.1"/>
    </source>
</evidence>
<sequence length="466" mass="48095">MRSPARTPPTVDRRSPVTVLAGFSPAATEAVARILLVADPSLTLIAYHPAVDARTTPRQRPAPTPATPRPTDSRLAATAGSPADPTTAPTGSTPGPATGPAGAAAARPGSTPTAARVLRRVVQRAGRTLADEALNGDCVPCALRADLPATLTHLARQHPGGGIVVVLPSVVEPETVAAACAGCAAGGDLRFDSYVTVVEAEVVLDDLTSSDDLCHRDLPATDRDHRSVAAVVAGQIEFADTIVTWGSPDGDPPAAARLRALLSHLAPWAVQVRVGDSPLIDCAALAHRVLGSGRHDPAAPAMVNRALEGFPIGVDAPDDEHGVRSVVFGARRPFHPGRLHDALGDLAGEALRGRGQLWLASQPDAVVGWDSAGGGVSLGSLGRWLAARPGGGWADVSAYRRIAADLAWDPYYGDRRTALAFIGVGLDAAAVTATLESCLLTDAELADGWERWAGLPDPFAGCFPLD</sequence>
<dbReference type="Gene3D" id="3.40.50.300">
    <property type="entry name" value="P-loop containing nucleotide triphosphate hydrolases"/>
    <property type="match status" value="1"/>
</dbReference>
<dbReference type="InterPro" id="IPR011629">
    <property type="entry name" value="CobW-like_C"/>
</dbReference>
<gene>
    <name evidence="3" type="ORF">Sya03_11460</name>
</gene>
<evidence type="ECO:0000259" key="2">
    <source>
        <dbReference type="SMART" id="SM00833"/>
    </source>
</evidence>
<dbReference type="EMBL" id="BOOY01000006">
    <property type="protein sequence ID" value="GIJ01794.1"/>
    <property type="molecule type" value="Genomic_DNA"/>
</dbReference>
<dbReference type="InterPro" id="IPR027417">
    <property type="entry name" value="P-loop_NTPase"/>
</dbReference>